<organism evidence="2 3">
    <name type="scientific">Dovyalis caffra</name>
    <dbReference type="NCBI Taxonomy" id="77055"/>
    <lineage>
        <taxon>Eukaryota</taxon>
        <taxon>Viridiplantae</taxon>
        <taxon>Streptophyta</taxon>
        <taxon>Embryophyta</taxon>
        <taxon>Tracheophyta</taxon>
        <taxon>Spermatophyta</taxon>
        <taxon>Magnoliopsida</taxon>
        <taxon>eudicotyledons</taxon>
        <taxon>Gunneridae</taxon>
        <taxon>Pentapetalae</taxon>
        <taxon>rosids</taxon>
        <taxon>fabids</taxon>
        <taxon>Malpighiales</taxon>
        <taxon>Salicaceae</taxon>
        <taxon>Flacourtieae</taxon>
        <taxon>Dovyalis</taxon>
    </lineage>
</organism>
<evidence type="ECO:0000256" key="1">
    <source>
        <dbReference type="SAM" id="MobiDB-lite"/>
    </source>
</evidence>
<comment type="caution">
    <text evidence="2">The sequence shown here is derived from an EMBL/GenBank/DDBJ whole genome shotgun (WGS) entry which is preliminary data.</text>
</comment>
<keyword evidence="3" id="KW-1185">Reference proteome</keyword>
<dbReference type="Proteomes" id="UP001314170">
    <property type="component" value="Unassembled WGS sequence"/>
</dbReference>
<protein>
    <submittedName>
        <fullName evidence="2">Uncharacterized protein</fullName>
    </submittedName>
</protein>
<dbReference type="AlphaFoldDB" id="A0AAV1SV17"/>
<name>A0AAV1SV17_9ROSI</name>
<sequence length="56" mass="6153">MANSNKKILRSSRSSDYSSISNDYGEAAFVISGVLVSIKEMKKSNVKEVINWLAVS</sequence>
<feature type="region of interest" description="Disordered" evidence="1">
    <location>
        <begin position="1"/>
        <end position="20"/>
    </location>
</feature>
<evidence type="ECO:0000313" key="3">
    <source>
        <dbReference type="Proteomes" id="UP001314170"/>
    </source>
</evidence>
<accession>A0AAV1SV17</accession>
<gene>
    <name evidence="2" type="ORF">DCAF_LOCUS27793</name>
</gene>
<dbReference type="EMBL" id="CAWUPB010001199">
    <property type="protein sequence ID" value="CAK7357504.1"/>
    <property type="molecule type" value="Genomic_DNA"/>
</dbReference>
<proteinExistence type="predicted"/>
<evidence type="ECO:0000313" key="2">
    <source>
        <dbReference type="EMBL" id="CAK7357504.1"/>
    </source>
</evidence>
<feature type="compositionally biased region" description="Low complexity" evidence="1">
    <location>
        <begin position="11"/>
        <end position="20"/>
    </location>
</feature>
<reference evidence="2 3" key="1">
    <citation type="submission" date="2024-01" db="EMBL/GenBank/DDBJ databases">
        <authorList>
            <person name="Waweru B."/>
        </authorList>
    </citation>
    <scope>NUCLEOTIDE SEQUENCE [LARGE SCALE GENOMIC DNA]</scope>
</reference>